<sequence>MDREVLDLRYKSWLNAVKISISTLFNDERILCDHMFSSSASIRESCFTDISREAATLLFGFPQVLVAVKSKKNSLDIFRLLNMYTVISENWPEIESIFGFESTVAVRSQALNLLIKLSESVLSMFSDFESMGNYQLNESRDEVVEVASDLRNESLTREQNLSKKEVKNGNQKPEWLDSFIKIIFFDACPDHPVDKNEKNRYLNERNRYCVDCNTAACQYCIDSGDHRHHRTLQIYHYIYQGAVPLDAIKKHMDCSQIQPYRSNKKLVLPQTPLPRSGSKNDSANDEGCCEICKRTLREPDRHRYCCISCKESL</sequence>
<dbReference type="AlphaFoldDB" id="A0A540MXZ5"/>
<dbReference type="PANTHER" id="PTHR31065">
    <property type="entry name" value="PLATZ TRANSCRIPTION FACTOR FAMILY PROTEIN"/>
    <property type="match status" value="1"/>
</dbReference>
<dbReference type="SUPFAM" id="SSF74788">
    <property type="entry name" value="Cullin repeat-like"/>
    <property type="match status" value="1"/>
</dbReference>
<dbReference type="PANTHER" id="PTHR31065:SF9">
    <property type="entry name" value="TRANSCRIPTION FACTOR FAMILY PROTEIN, PUTATIVE-RELATED"/>
    <property type="match status" value="1"/>
</dbReference>
<evidence type="ECO:0000256" key="3">
    <source>
        <dbReference type="PROSITE-ProRule" id="PRU00024"/>
    </source>
</evidence>
<keyword evidence="6" id="KW-1185">Reference proteome</keyword>
<accession>A0A540MXZ5</accession>
<evidence type="ECO:0000313" key="5">
    <source>
        <dbReference type="EMBL" id="TQE03671.1"/>
    </source>
</evidence>
<keyword evidence="2" id="KW-0813">Transport</keyword>
<feature type="domain" description="B box-type" evidence="4">
    <location>
        <begin position="208"/>
        <end position="234"/>
    </location>
</feature>
<organism evidence="5 6">
    <name type="scientific">Malus baccata</name>
    <name type="common">Siberian crab apple</name>
    <name type="synonym">Pyrus baccata</name>
    <dbReference type="NCBI Taxonomy" id="106549"/>
    <lineage>
        <taxon>Eukaryota</taxon>
        <taxon>Viridiplantae</taxon>
        <taxon>Streptophyta</taxon>
        <taxon>Embryophyta</taxon>
        <taxon>Tracheophyta</taxon>
        <taxon>Spermatophyta</taxon>
        <taxon>Magnoliopsida</taxon>
        <taxon>eudicotyledons</taxon>
        <taxon>Gunneridae</taxon>
        <taxon>Pentapetalae</taxon>
        <taxon>rosids</taxon>
        <taxon>fabids</taxon>
        <taxon>Rosales</taxon>
        <taxon>Rosaceae</taxon>
        <taxon>Amygdaloideae</taxon>
        <taxon>Maleae</taxon>
        <taxon>Malus</taxon>
    </lineage>
</organism>
<dbReference type="InterPro" id="IPR046364">
    <property type="entry name" value="Exo70_C"/>
</dbReference>
<dbReference type="InterPro" id="IPR016159">
    <property type="entry name" value="Cullin_repeat-like_dom_sf"/>
</dbReference>
<comment type="similarity">
    <text evidence="1">Belongs to the EXO70 family.</text>
</comment>
<gene>
    <name evidence="5" type="ORF">C1H46_010645</name>
</gene>
<dbReference type="Proteomes" id="UP000315295">
    <property type="component" value="Unassembled WGS sequence"/>
</dbReference>
<dbReference type="InterPro" id="IPR000315">
    <property type="entry name" value="Znf_B-box"/>
</dbReference>
<evidence type="ECO:0000259" key="4">
    <source>
        <dbReference type="PROSITE" id="PS50119"/>
    </source>
</evidence>
<dbReference type="InterPro" id="IPR006734">
    <property type="entry name" value="PLATZ"/>
</dbReference>
<keyword evidence="3" id="KW-0863">Zinc-finger</keyword>
<dbReference type="Gene3D" id="1.20.1280.170">
    <property type="entry name" value="Exocyst complex component Exo70"/>
    <property type="match status" value="1"/>
</dbReference>
<keyword evidence="3" id="KW-0862">Zinc</keyword>
<protein>
    <recommendedName>
        <fullName evidence="4">B box-type domain-containing protein</fullName>
    </recommendedName>
</protein>
<dbReference type="GO" id="GO:0008270">
    <property type="term" value="F:zinc ion binding"/>
    <property type="evidence" value="ECO:0007669"/>
    <property type="project" value="UniProtKB-KW"/>
</dbReference>
<dbReference type="Pfam" id="PF04640">
    <property type="entry name" value="PLATZ"/>
    <property type="match status" value="1"/>
</dbReference>
<dbReference type="STRING" id="106549.A0A540MXZ5"/>
<dbReference type="Pfam" id="PF03081">
    <property type="entry name" value="Exo70_C"/>
    <property type="match status" value="1"/>
</dbReference>
<proteinExistence type="inferred from homology"/>
<name>A0A540MXZ5_MALBA</name>
<reference evidence="5 6" key="1">
    <citation type="journal article" date="2019" name="G3 (Bethesda)">
        <title>Sequencing of a Wild Apple (Malus baccata) Genome Unravels the Differences Between Cultivated and Wild Apple Species Regarding Disease Resistance and Cold Tolerance.</title>
        <authorList>
            <person name="Chen X."/>
        </authorList>
    </citation>
    <scope>NUCLEOTIDE SEQUENCE [LARGE SCALE GENOMIC DNA]</scope>
    <source>
        <strain evidence="6">cv. Shandingzi</strain>
        <tissue evidence="5">Leaves</tissue>
    </source>
</reference>
<dbReference type="EMBL" id="VIEB01000151">
    <property type="protein sequence ID" value="TQE03671.1"/>
    <property type="molecule type" value="Genomic_DNA"/>
</dbReference>
<dbReference type="PROSITE" id="PS50119">
    <property type="entry name" value="ZF_BBOX"/>
    <property type="match status" value="1"/>
</dbReference>
<evidence type="ECO:0000256" key="1">
    <source>
        <dbReference type="ARBA" id="ARBA00006756"/>
    </source>
</evidence>
<evidence type="ECO:0000256" key="2">
    <source>
        <dbReference type="ARBA" id="ARBA00022448"/>
    </source>
</evidence>
<dbReference type="GO" id="GO:0005546">
    <property type="term" value="F:phosphatidylinositol-4,5-bisphosphate binding"/>
    <property type="evidence" value="ECO:0007669"/>
    <property type="project" value="InterPro"/>
</dbReference>
<comment type="caution">
    <text evidence="5">The sequence shown here is derived from an EMBL/GenBank/DDBJ whole genome shotgun (WGS) entry which is preliminary data.</text>
</comment>
<keyword evidence="3" id="KW-0479">Metal-binding</keyword>
<dbReference type="SUPFAM" id="SSF57845">
    <property type="entry name" value="B-box zinc-binding domain"/>
    <property type="match status" value="1"/>
</dbReference>
<evidence type="ECO:0000313" key="6">
    <source>
        <dbReference type="Proteomes" id="UP000315295"/>
    </source>
</evidence>
<dbReference type="GO" id="GO:0000145">
    <property type="term" value="C:exocyst"/>
    <property type="evidence" value="ECO:0007669"/>
    <property type="project" value="InterPro"/>
</dbReference>
<dbReference type="CDD" id="cd19756">
    <property type="entry name" value="Bbox2"/>
    <property type="match status" value="1"/>
</dbReference>
<dbReference type="GO" id="GO:0006887">
    <property type="term" value="P:exocytosis"/>
    <property type="evidence" value="ECO:0007669"/>
    <property type="project" value="InterPro"/>
</dbReference>